<evidence type="ECO:0000256" key="2">
    <source>
        <dbReference type="ARBA" id="ARBA00022946"/>
    </source>
</evidence>
<comment type="caution">
    <text evidence="5">The sequence shown here is derived from an EMBL/GenBank/DDBJ whole genome shotgun (WGS) entry which is preliminary data.</text>
</comment>
<accession>A0A4R3NK16</accession>
<evidence type="ECO:0000313" key="5">
    <source>
        <dbReference type="EMBL" id="TCT34670.1"/>
    </source>
</evidence>
<dbReference type="Pfam" id="PF07542">
    <property type="entry name" value="ATP12"/>
    <property type="match status" value="1"/>
</dbReference>
<dbReference type="PANTHER" id="PTHR21013:SF10">
    <property type="entry name" value="ATP SYNTHASE MITOCHONDRIAL F1 COMPLEX ASSEMBLY FACTOR 2"/>
    <property type="match status" value="1"/>
</dbReference>
<dbReference type="RefSeq" id="WP_132313533.1">
    <property type="nucleotide sequence ID" value="NZ_SMAR01000032.1"/>
</dbReference>
<feature type="transmembrane region" description="Helical" evidence="4">
    <location>
        <begin position="179"/>
        <end position="202"/>
    </location>
</feature>
<dbReference type="OrthoDB" id="9797825at2"/>
<protein>
    <submittedName>
        <fullName evidence="5">Chaperone required for assembly of F1-ATPase</fullName>
    </submittedName>
</protein>
<evidence type="ECO:0000256" key="4">
    <source>
        <dbReference type="SAM" id="Phobius"/>
    </source>
</evidence>
<dbReference type="Gene3D" id="1.10.3580.10">
    <property type="entry name" value="ATP12 ATPase"/>
    <property type="match status" value="1"/>
</dbReference>
<name>A0A4R3NK16_9HYPH</name>
<dbReference type="GO" id="GO:0043461">
    <property type="term" value="P:proton-transporting ATP synthase complex assembly"/>
    <property type="evidence" value="ECO:0007669"/>
    <property type="project" value="InterPro"/>
</dbReference>
<dbReference type="AlphaFoldDB" id="A0A4R3NK16"/>
<sequence>MTSETDNKANPVLRAQELMRAELPKRFYKLASVEPREGGRAVLLDGRPVKTPGRNVLLLPTDSAASLVRDEWEQQKEVIDPARMPITRLANTVIDGVTLNHEAVFEEIIAYSGNDMLFYRAESPRELVDRQHEKWDPILDWAGEELGARFVLVEGIVHAGQPEESILAIRREMGQHRDLFALGSLHVITTVTGSALLALALVRGRIDLDEAWQLANLEEDWTIEHWGRDEEADKRRAKHYEDLKAAHDLAKAVQE</sequence>
<dbReference type="InterPro" id="IPR011419">
    <property type="entry name" value="ATP12_ATP_synth-F1-assembly"/>
</dbReference>
<gene>
    <name evidence="5" type="ORF">EDC90_103210</name>
</gene>
<proteinExistence type="inferred from homology"/>
<dbReference type="InterPro" id="IPR042272">
    <property type="entry name" value="ATP12_ATP_synth-F1-assembly_N"/>
</dbReference>
<dbReference type="EMBL" id="SMAR01000032">
    <property type="protein sequence ID" value="TCT34670.1"/>
    <property type="molecule type" value="Genomic_DNA"/>
</dbReference>
<keyword evidence="3" id="KW-0143">Chaperone</keyword>
<keyword evidence="4" id="KW-0812">Transmembrane</keyword>
<dbReference type="PANTHER" id="PTHR21013">
    <property type="entry name" value="ATP SYNTHASE MITOCHONDRIAL F1 COMPLEX ASSEMBLY FACTOR 2/ATP12 PROTEIN, MITOCHONDRIAL PRECURSOR"/>
    <property type="match status" value="1"/>
</dbReference>
<comment type="similarity">
    <text evidence="1">Belongs to the ATP12 family.</text>
</comment>
<evidence type="ECO:0000256" key="1">
    <source>
        <dbReference type="ARBA" id="ARBA00008231"/>
    </source>
</evidence>
<keyword evidence="2" id="KW-0809">Transit peptide</keyword>
<evidence type="ECO:0000256" key="3">
    <source>
        <dbReference type="ARBA" id="ARBA00023186"/>
    </source>
</evidence>
<dbReference type="SUPFAM" id="SSF160909">
    <property type="entry name" value="ATP12-like"/>
    <property type="match status" value="1"/>
</dbReference>
<dbReference type="InterPro" id="IPR023335">
    <property type="entry name" value="ATP12_ortho_dom_sf"/>
</dbReference>
<organism evidence="5 6">
    <name type="scientific">Martelella mediterranea</name>
    <dbReference type="NCBI Taxonomy" id="293089"/>
    <lineage>
        <taxon>Bacteria</taxon>
        <taxon>Pseudomonadati</taxon>
        <taxon>Pseudomonadota</taxon>
        <taxon>Alphaproteobacteria</taxon>
        <taxon>Hyphomicrobiales</taxon>
        <taxon>Aurantimonadaceae</taxon>
        <taxon>Martelella</taxon>
    </lineage>
</organism>
<evidence type="ECO:0000313" key="6">
    <source>
        <dbReference type="Proteomes" id="UP000295097"/>
    </source>
</evidence>
<dbReference type="Proteomes" id="UP000295097">
    <property type="component" value="Unassembled WGS sequence"/>
</dbReference>
<dbReference type="Gene3D" id="3.30.2180.10">
    <property type="entry name" value="ATP12-like"/>
    <property type="match status" value="1"/>
</dbReference>
<keyword evidence="4" id="KW-1133">Transmembrane helix</keyword>
<keyword evidence="4" id="KW-0472">Membrane</keyword>
<reference evidence="5 6" key="1">
    <citation type="submission" date="2019-03" db="EMBL/GenBank/DDBJ databases">
        <title>Freshwater and sediment microbial communities from various areas in North America, analyzing microbe dynamics in response to fracking.</title>
        <authorList>
            <person name="Lamendella R."/>
        </authorList>
    </citation>
    <scope>NUCLEOTIDE SEQUENCE [LARGE SCALE GENOMIC DNA]</scope>
    <source>
        <strain evidence="5 6">175.2</strain>
    </source>
</reference>
<keyword evidence="6" id="KW-1185">Reference proteome</keyword>